<evidence type="ECO:0000313" key="2">
    <source>
        <dbReference type="WBParaSite" id="L893_g23281.t1"/>
    </source>
</evidence>
<keyword evidence="1" id="KW-1185">Reference proteome</keyword>
<dbReference type="Proteomes" id="UP000095287">
    <property type="component" value="Unplaced"/>
</dbReference>
<reference evidence="2" key="1">
    <citation type="submission" date="2016-11" db="UniProtKB">
        <authorList>
            <consortium name="WormBaseParasite"/>
        </authorList>
    </citation>
    <scope>IDENTIFICATION</scope>
</reference>
<dbReference type="WBParaSite" id="L893_g23281.t1">
    <property type="protein sequence ID" value="L893_g23281.t1"/>
    <property type="gene ID" value="L893_g23281"/>
</dbReference>
<evidence type="ECO:0000313" key="1">
    <source>
        <dbReference type="Proteomes" id="UP000095287"/>
    </source>
</evidence>
<name>A0A1I7Z6K8_9BILA</name>
<sequence>MVPFTQLEDFRDQVGINATAAIHWNESKPVNQSVILTFLERHSQALTNTTTTTVPLSQSHSVPRPQTTLDCVIEVTNPLVADF</sequence>
<organism evidence="1 2">
    <name type="scientific">Steinernema glaseri</name>
    <dbReference type="NCBI Taxonomy" id="37863"/>
    <lineage>
        <taxon>Eukaryota</taxon>
        <taxon>Metazoa</taxon>
        <taxon>Ecdysozoa</taxon>
        <taxon>Nematoda</taxon>
        <taxon>Chromadorea</taxon>
        <taxon>Rhabditida</taxon>
        <taxon>Tylenchina</taxon>
        <taxon>Panagrolaimomorpha</taxon>
        <taxon>Strongyloidoidea</taxon>
        <taxon>Steinernematidae</taxon>
        <taxon>Steinernema</taxon>
    </lineage>
</organism>
<dbReference type="AlphaFoldDB" id="A0A1I7Z6K8"/>
<protein>
    <submittedName>
        <fullName evidence="2">Uncharacterized protein</fullName>
    </submittedName>
</protein>
<accession>A0A1I7Z6K8</accession>
<proteinExistence type="predicted"/>